<dbReference type="Pfam" id="PF00932">
    <property type="entry name" value="LTD"/>
    <property type="match status" value="1"/>
</dbReference>
<dbReference type="InterPro" id="IPR026444">
    <property type="entry name" value="Secre_tail"/>
</dbReference>
<keyword evidence="5" id="KW-1185">Reference proteome</keyword>
<evidence type="ECO:0000256" key="1">
    <source>
        <dbReference type="ARBA" id="ARBA00022729"/>
    </source>
</evidence>
<gene>
    <name evidence="4" type="ORF">N0B48_12085</name>
</gene>
<dbReference type="Proteomes" id="UP001525566">
    <property type="component" value="Unassembled WGS sequence"/>
</dbReference>
<evidence type="ECO:0000313" key="5">
    <source>
        <dbReference type="Proteomes" id="UP001525566"/>
    </source>
</evidence>
<name>A0ABT2IUY2_9FLAO</name>
<dbReference type="InterPro" id="IPR036415">
    <property type="entry name" value="Lamin_tail_dom_sf"/>
</dbReference>
<keyword evidence="1 2" id="KW-0732">Signal</keyword>
<feature type="chain" id="PRO_5045170429" evidence="2">
    <location>
        <begin position="20"/>
        <end position="287"/>
    </location>
</feature>
<dbReference type="PROSITE" id="PS51841">
    <property type="entry name" value="LTD"/>
    <property type="match status" value="1"/>
</dbReference>
<dbReference type="EMBL" id="JAOAMU010000003">
    <property type="protein sequence ID" value="MCT2562626.1"/>
    <property type="molecule type" value="Genomic_DNA"/>
</dbReference>
<evidence type="ECO:0000256" key="2">
    <source>
        <dbReference type="SAM" id="SignalP"/>
    </source>
</evidence>
<feature type="domain" description="LTD" evidence="3">
    <location>
        <begin position="5"/>
        <end position="156"/>
    </location>
</feature>
<sequence length="287" mass="29313">MKKIFTVLGLISATAFMNAQIVINEVYGGGGNSGSTYKNDFVELKNIGSTPVTLSGATLQYASAANAFNQYHPLPAITLNPGQKYLIQESAGAGGTTNLPTPDYIAPVPTNFGSGTNTGAGFAMAAGAGKIVLANNGVQVVSPTDSNVVDFVGYGTTANIFEGTGPAPAPSAANSVARISGDTNNNAADFVAGAPTPQNTTSGSLAVSDVQNAKAGNFVKNTFVKSDEITFGADVKDVKVYNTFGQVVKSASVKQNGTVNVSELAKGNYIVTGTVNNEPVSQKILKD</sequence>
<accession>A0ABT2IUY2</accession>
<dbReference type="SUPFAM" id="SSF74853">
    <property type="entry name" value="Lamin A/C globular tail domain"/>
    <property type="match status" value="1"/>
</dbReference>
<dbReference type="RefSeq" id="WP_259839044.1">
    <property type="nucleotide sequence ID" value="NZ_JAOAMU010000003.1"/>
</dbReference>
<proteinExistence type="predicted"/>
<feature type="signal peptide" evidence="2">
    <location>
        <begin position="1"/>
        <end position="19"/>
    </location>
</feature>
<organism evidence="4 5">
    <name type="scientific">Chryseobacterium herbae</name>
    <dbReference type="NCBI Taxonomy" id="2976476"/>
    <lineage>
        <taxon>Bacteria</taxon>
        <taxon>Pseudomonadati</taxon>
        <taxon>Bacteroidota</taxon>
        <taxon>Flavobacteriia</taxon>
        <taxon>Flavobacteriales</taxon>
        <taxon>Weeksellaceae</taxon>
        <taxon>Chryseobacterium group</taxon>
        <taxon>Chryseobacterium</taxon>
    </lineage>
</organism>
<evidence type="ECO:0000313" key="4">
    <source>
        <dbReference type="EMBL" id="MCT2562626.1"/>
    </source>
</evidence>
<dbReference type="InterPro" id="IPR001322">
    <property type="entry name" value="Lamin_tail_dom"/>
</dbReference>
<dbReference type="NCBIfam" id="TIGR04183">
    <property type="entry name" value="Por_Secre_tail"/>
    <property type="match status" value="1"/>
</dbReference>
<dbReference type="Gene3D" id="2.60.40.1260">
    <property type="entry name" value="Lamin Tail domain"/>
    <property type="match status" value="1"/>
</dbReference>
<evidence type="ECO:0000259" key="3">
    <source>
        <dbReference type="PROSITE" id="PS51841"/>
    </source>
</evidence>
<protein>
    <submittedName>
        <fullName evidence="4">Lamin tail domain-containing protein</fullName>
    </submittedName>
</protein>
<comment type="caution">
    <text evidence="4">The sequence shown here is derived from an EMBL/GenBank/DDBJ whole genome shotgun (WGS) entry which is preliminary data.</text>
</comment>
<reference evidence="4 5" key="1">
    <citation type="submission" date="2022-09" db="EMBL/GenBank/DDBJ databases">
        <title>Chryseobacterium oleae sp.nov., isolated from the inter-root soil of Pyrola calliantha H. Andr. in Tibet.</title>
        <authorList>
            <person name="Li Z."/>
        </authorList>
    </citation>
    <scope>NUCLEOTIDE SEQUENCE [LARGE SCALE GENOMIC DNA]</scope>
    <source>
        <strain evidence="5">pc1-10</strain>
    </source>
</reference>